<dbReference type="Proteomes" id="UP000193963">
    <property type="component" value="Unassembled WGS sequence"/>
</dbReference>
<evidence type="ECO:0000256" key="1">
    <source>
        <dbReference type="SAM" id="MobiDB-lite"/>
    </source>
</evidence>
<feature type="compositionally biased region" description="Low complexity" evidence="1">
    <location>
        <begin position="296"/>
        <end position="311"/>
    </location>
</feature>
<dbReference type="AlphaFoldDB" id="A0A1X6YQZ8"/>
<dbReference type="InterPro" id="IPR006837">
    <property type="entry name" value="Divergent_DAC"/>
</dbReference>
<feature type="compositionally biased region" description="Acidic residues" evidence="1">
    <location>
        <begin position="69"/>
        <end position="82"/>
    </location>
</feature>
<name>A0A1X6YQZ8_9RHOB</name>
<proteinExistence type="predicted"/>
<dbReference type="Gene3D" id="3.20.20.370">
    <property type="entry name" value="Glycoside hydrolase/deacetylase"/>
    <property type="match status" value="1"/>
</dbReference>
<reference evidence="3 4" key="1">
    <citation type="submission" date="2017-03" db="EMBL/GenBank/DDBJ databases">
        <authorList>
            <person name="Afonso C.L."/>
            <person name="Miller P.J."/>
            <person name="Scott M.A."/>
            <person name="Spackman E."/>
            <person name="Goraichik I."/>
            <person name="Dimitrov K.M."/>
            <person name="Suarez D.L."/>
            <person name="Swayne D.E."/>
        </authorList>
    </citation>
    <scope>NUCLEOTIDE SEQUENCE [LARGE SCALE GENOMIC DNA]</scope>
    <source>
        <strain evidence="3 4">CECT 7751</strain>
    </source>
</reference>
<dbReference type="InterPro" id="IPR011330">
    <property type="entry name" value="Glyco_hydro/deAcase_b/a-brl"/>
</dbReference>
<accession>A0A1X6YQZ8</accession>
<feature type="compositionally biased region" description="Low complexity" evidence="1">
    <location>
        <begin position="266"/>
        <end position="285"/>
    </location>
</feature>
<dbReference type="CDD" id="cd10936">
    <property type="entry name" value="CE4_DAC2"/>
    <property type="match status" value="1"/>
</dbReference>
<feature type="signal peptide" evidence="2">
    <location>
        <begin position="1"/>
        <end position="21"/>
    </location>
</feature>
<dbReference type="SUPFAM" id="SSF88713">
    <property type="entry name" value="Glycoside hydrolase/deacetylase"/>
    <property type="match status" value="1"/>
</dbReference>
<feature type="compositionally biased region" description="Polar residues" evidence="1">
    <location>
        <begin position="163"/>
        <end position="176"/>
    </location>
</feature>
<gene>
    <name evidence="3" type="ORF">PSM7751_00996</name>
</gene>
<keyword evidence="2" id="KW-0732">Signal</keyword>
<evidence type="ECO:0000313" key="4">
    <source>
        <dbReference type="Proteomes" id="UP000193963"/>
    </source>
</evidence>
<feature type="compositionally biased region" description="Low complexity" evidence="1">
    <location>
        <begin position="135"/>
        <end position="151"/>
    </location>
</feature>
<dbReference type="RefSeq" id="WP_085886900.1">
    <property type="nucleotide sequence ID" value="NZ_FWFN01000002.1"/>
</dbReference>
<feature type="compositionally biased region" description="Pro residues" evidence="1">
    <location>
        <begin position="27"/>
        <end position="38"/>
    </location>
</feature>
<dbReference type="EMBL" id="FWFN01000002">
    <property type="protein sequence ID" value="SLN26837.1"/>
    <property type="molecule type" value="Genomic_DNA"/>
</dbReference>
<feature type="compositionally biased region" description="Low complexity" evidence="1">
    <location>
        <begin position="178"/>
        <end position="195"/>
    </location>
</feature>
<dbReference type="OrthoDB" id="7658418at2"/>
<dbReference type="Pfam" id="PF04748">
    <property type="entry name" value="Polysacc_deac_2"/>
    <property type="match status" value="1"/>
</dbReference>
<feature type="compositionally biased region" description="Low complexity" evidence="1">
    <location>
        <begin position="98"/>
        <end position="110"/>
    </location>
</feature>
<evidence type="ECO:0000256" key="2">
    <source>
        <dbReference type="SAM" id="SignalP"/>
    </source>
</evidence>
<feature type="chain" id="PRO_5013390094" evidence="2">
    <location>
        <begin position="22"/>
        <end position="565"/>
    </location>
</feature>
<sequence>MARGTISGFVWGTLLSGMALATASLTAPPPGWSPPVPPGARSDEPDPAPQAASPQVGEDGAPAEPGADVSDDSPDEVADDVADPQATGAHTARGDGGAAPEAGAAEVPAGSEFNRGAGDVLPDLPRGDPATSGVPTAPRPAAETGGAAPATQSDSAPAPDVAQSLSQPQASGSTEETAPALDGAADPARPGAGAPEVSAPVAEIEPEAPTPPVDATPADQAAALEGESEEGRDTPVAGEEIDLPAAGFPQGDLDAIGAAPQGAGTLPPESLPAPAEEPAARPRLPQIGAEEEAVETTEPSEAAPEVTTTAPRLPGQGSHGPLTERGTQSATAPEAATPDLPPIEGFAADYDAADPRPRMAIVLIDEGDDRVSMNSLRSFPYPLSFAVDSSRPDAALAMQAYRAAGFEVLLRADLPEGATPGDVETAAQTWFAEVPEAVAVMEEGPGLLQRGSETSEQLAEALAASGHGLLLYPEGLDTARKLALREGVPAVTLFRDFDAQGEDARVIRRFLDYAALKSEQEGGVIMVGRLRPETVSALLVWGLAERANQVHLVPASAVLTDALPD</sequence>
<protein>
    <submittedName>
        <fullName evidence="3">Divergent polysaccharide deacetylase</fullName>
    </submittedName>
</protein>
<keyword evidence="4" id="KW-1185">Reference proteome</keyword>
<feature type="region of interest" description="Disordered" evidence="1">
    <location>
        <begin position="26"/>
        <end position="350"/>
    </location>
</feature>
<evidence type="ECO:0000313" key="3">
    <source>
        <dbReference type="EMBL" id="SLN26837.1"/>
    </source>
</evidence>
<dbReference type="GO" id="GO:0005975">
    <property type="term" value="P:carbohydrate metabolic process"/>
    <property type="evidence" value="ECO:0007669"/>
    <property type="project" value="InterPro"/>
</dbReference>
<organism evidence="3 4">
    <name type="scientific">Pseudooceanicola marinus</name>
    <dbReference type="NCBI Taxonomy" id="396013"/>
    <lineage>
        <taxon>Bacteria</taxon>
        <taxon>Pseudomonadati</taxon>
        <taxon>Pseudomonadota</taxon>
        <taxon>Alphaproteobacteria</taxon>
        <taxon>Rhodobacterales</taxon>
        <taxon>Paracoccaceae</taxon>
        <taxon>Pseudooceanicola</taxon>
    </lineage>
</organism>